<feature type="domain" description="EF-hand" evidence="2">
    <location>
        <begin position="74"/>
        <end position="99"/>
    </location>
</feature>
<dbReference type="InterPro" id="IPR002048">
    <property type="entry name" value="EF_hand_dom"/>
</dbReference>
<reference evidence="3 4" key="1">
    <citation type="submission" date="2016-02" db="EMBL/GenBank/DDBJ databases">
        <authorList>
            <person name="Wen L."/>
            <person name="He K."/>
            <person name="Yang H."/>
        </authorList>
    </citation>
    <scope>NUCLEOTIDE SEQUENCE [LARGE SCALE GENOMIC DNA]</scope>
    <source>
        <strain evidence="3 4">TSA40</strain>
    </source>
</reference>
<name>A0A254TGB5_9BURK</name>
<evidence type="ECO:0000313" key="3">
    <source>
        <dbReference type="EMBL" id="OWW21670.1"/>
    </source>
</evidence>
<dbReference type="InterPro" id="IPR018247">
    <property type="entry name" value="EF_Hand_1_Ca_BS"/>
</dbReference>
<feature type="signal peptide" evidence="1">
    <location>
        <begin position="1"/>
        <end position="19"/>
    </location>
</feature>
<dbReference type="Pfam" id="PF13405">
    <property type="entry name" value="EF-hand_6"/>
    <property type="match status" value="1"/>
</dbReference>
<accession>A0A254TGB5</accession>
<dbReference type="Pfam" id="PF13202">
    <property type="entry name" value="EF-hand_5"/>
    <property type="match status" value="1"/>
</dbReference>
<dbReference type="Gene3D" id="1.10.238.10">
    <property type="entry name" value="EF-hand"/>
    <property type="match status" value="1"/>
</dbReference>
<dbReference type="OrthoDB" id="5461251at2"/>
<feature type="chain" id="PRO_5012106469" description="EF-hand domain-containing protein" evidence="1">
    <location>
        <begin position="20"/>
        <end position="99"/>
    </location>
</feature>
<keyword evidence="4" id="KW-1185">Reference proteome</keyword>
<dbReference type="PROSITE" id="PS50222">
    <property type="entry name" value="EF_HAND_2"/>
    <property type="match status" value="2"/>
</dbReference>
<sequence>MKPSAILFVLLAAAGIAHAQTIVPKLDQDGRKGDMARLAHKQAQEKFDAADTDKDGKISKDEAAASLPYIAEHFDRYDKDKDGFLTWEEFVGHNRWKKD</sequence>
<dbReference type="InterPro" id="IPR011992">
    <property type="entry name" value="EF-hand-dom_pair"/>
</dbReference>
<dbReference type="PROSITE" id="PS00018">
    <property type="entry name" value="EF_HAND_1"/>
    <property type="match status" value="1"/>
</dbReference>
<comment type="caution">
    <text evidence="3">The sequence shown here is derived from an EMBL/GenBank/DDBJ whole genome shotgun (WGS) entry which is preliminary data.</text>
</comment>
<dbReference type="EMBL" id="LSTO01000001">
    <property type="protein sequence ID" value="OWW21670.1"/>
    <property type="molecule type" value="Genomic_DNA"/>
</dbReference>
<organism evidence="3 4">
    <name type="scientific">Noviherbaspirillum denitrificans</name>
    <dbReference type="NCBI Taxonomy" id="1968433"/>
    <lineage>
        <taxon>Bacteria</taxon>
        <taxon>Pseudomonadati</taxon>
        <taxon>Pseudomonadota</taxon>
        <taxon>Betaproteobacteria</taxon>
        <taxon>Burkholderiales</taxon>
        <taxon>Oxalobacteraceae</taxon>
        <taxon>Noviherbaspirillum</taxon>
    </lineage>
</organism>
<evidence type="ECO:0000313" key="4">
    <source>
        <dbReference type="Proteomes" id="UP000197535"/>
    </source>
</evidence>
<keyword evidence="1" id="KW-0732">Signal</keyword>
<dbReference type="RefSeq" id="WP_088709876.1">
    <property type="nucleotide sequence ID" value="NZ_LSTO01000001.1"/>
</dbReference>
<protein>
    <recommendedName>
        <fullName evidence="2">EF-hand domain-containing protein</fullName>
    </recommendedName>
</protein>
<gene>
    <name evidence="3" type="ORF">AYR66_21450</name>
</gene>
<evidence type="ECO:0000256" key="1">
    <source>
        <dbReference type="SAM" id="SignalP"/>
    </source>
</evidence>
<dbReference type="Proteomes" id="UP000197535">
    <property type="component" value="Unassembled WGS sequence"/>
</dbReference>
<dbReference type="SUPFAM" id="SSF47473">
    <property type="entry name" value="EF-hand"/>
    <property type="match status" value="1"/>
</dbReference>
<dbReference type="GO" id="GO:0005509">
    <property type="term" value="F:calcium ion binding"/>
    <property type="evidence" value="ECO:0007669"/>
    <property type="project" value="InterPro"/>
</dbReference>
<feature type="domain" description="EF-hand" evidence="2">
    <location>
        <begin position="38"/>
        <end position="73"/>
    </location>
</feature>
<dbReference type="AlphaFoldDB" id="A0A254TGB5"/>
<evidence type="ECO:0000259" key="2">
    <source>
        <dbReference type="PROSITE" id="PS50222"/>
    </source>
</evidence>
<proteinExistence type="predicted"/>